<dbReference type="GO" id="GO:0005524">
    <property type="term" value="F:ATP binding"/>
    <property type="evidence" value="ECO:0007669"/>
    <property type="project" value="UniProtKB-KW"/>
</dbReference>
<dbReference type="PROSITE" id="PS00211">
    <property type="entry name" value="ABC_TRANSPORTER_1"/>
    <property type="match status" value="1"/>
</dbReference>
<evidence type="ECO:0000313" key="7">
    <source>
        <dbReference type="Proteomes" id="UP001549077"/>
    </source>
</evidence>
<dbReference type="PROSITE" id="PS50893">
    <property type="entry name" value="ABC_TRANSPORTER_2"/>
    <property type="match status" value="1"/>
</dbReference>
<dbReference type="InterPro" id="IPR017871">
    <property type="entry name" value="ABC_transporter-like_CS"/>
</dbReference>
<dbReference type="Pfam" id="PF00005">
    <property type="entry name" value="ABC_tran"/>
    <property type="match status" value="1"/>
</dbReference>
<evidence type="ECO:0000313" key="6">
    <source>
        <dbReference type="EMBL" id="MET3753302.1"/>
    </source>
</evidence>
<evidence type="ECO:0000256" key="4">
    <source>
        <dbReference type="ARBA" id="ARBA00022840"/>
    </source>
</evidence>
<proteinExistence type="inferred from homology"/>
<accession>A0ABV2MCT4</accession>
<dbReference type="Proteomes" id="UP001549077">
    <property type="component" value="Unassembled WGS sequence"/>
</dbReference>
<comment type="similarity">
    <text evidence="1">Belongs to the ABC transporter superfamily.</text>
</comment>
<gene>
    <name evidence="6" type="ORF">ABID08_000641</name>
</gene>
<keyword evidence="4 6" id="KW-0067">ATP-binding</keyword>
<evidence type="ECO:0000256" key="2">
    <source>
        <dbReference type="ARBA" id="ARBA00022448"/>
    </source>
</evidence>
<dbReference type="CDD" id="cd03255">
    <property type="entry name" value="ABC_MJ0796_LolCDE_FtsE"/>
    <property type="match status" value="1"/>
</dbReference>
<dbReference type="EMBL" id="JBEPMY010000001">
    <property type="protein sequence ID" value="MET3753302.1"/>
    <property type="molecule type" value="Genomic_DNA"/>
</dbReference>
<sequence length="269" mass="29342">MAGPLSGRILRCPAGASKVEDALYDSDIPSPRSNAITDTKDHFIALAGVRKAFRIGTETIPIFSGLDLSIPRGDFVAVMGPSGSGKSTLLNMLGGIDIPDAGEIRIGRSHLEQMGEGARAAWRAHSMGIVFQFYNLLPMLNAAENIELPLLLKPMGRRERRARVDTVMELVGLAGRQRQFPTSMSGGQQQRVGIARAIVGDPELLLCDEPTGDLDRKSANDILEMLRFLNRDLQKTIIMVTHDPEAAAFARRTLHLNKGEFVSDERAGR</sequence>
<evidence type="ECO:0000256" key="3">
    <source>
        <dbReference type="ARBA" id="ARBA00022741"/>
    </source>
</evidence>
<protein>
    <submittedName>
        <fullName evidence="6">ABC transport system ATP-binding protein</fullName>
    </submittedName>
</protein>
<dbReference type="PANTHER" id="PTHR42798:SF2">
    <property type="entry name" value="ABC TRANSPORTER ATP-BINDING PROTEIN MG467-RELATED"/>
    <property type="match status" value="1"/>
</dbReference>
<dbReference type="InterPro" id="IPR003439">
    <property type="entry name" value="ABC_transporter-like_ATP-bd"/>
</dbReference>
<dbReference type="InterPro" id="IPR003593">
    <property type="entry name" value="AAA+_ATPase"/>
</dbReference>
<name>A0ABV2MCT4_9HYPH</name>
<dbReference type="SMART" id="SM00382">
    <property type="entry name" value="AAA"/>
    <property type="match status" value="1"/>
</dbReference>
<dbReference type="SUPFAM" id="SSF52540">
    <property type="entry name" value="P-loop containing nucleoside triphosphate hydrolases"/>
    <property type="match status" value="1"/>
</dbReference>
<dbReference type="Gene3D" id="3.40.50.300">
    <property type="entry name" value="P-loop containing nucleotide triphosphate hydrolases"/>
    <property type="match status" value="1"/>
</dbReference>
<reference evidence="6 7" key="1">
    <citation type="submission" date="2024-06" db="EMBL/GenBank/DDBJ databases">
        <title>Genomic Encyclopedia of Type Strains, Phase IV (KMG-IV): sequencing the most valuable type-strain genomes for metagenomic binning, comparative biology and taxonomic classification.</title>
        <authorList>
            <person name="Goeker M."/>
        </authorList>
    </citation>
    <scope>NUCLEOTIDE SEQUENCE [LARGE SCALE GENOMIC DNA]</scope>
    <source>
        <strain evidence="6 7">DSM 29288</strain>
    </source>
</reference>
<dbReference type="InterPro" id="IPR027417">
    <property type="entry name" value="P-loop_NTPase"/>
</dbReference>
<evidence type="ECO:0000259" key="5">
    <source>
        <dbReference type="PROSITE" id="PS50893"/>
    </source>
</evidence>
<organism evidence="6 7">
    <name type="scientific">Rhizobium binae</name>
    <dbReference type="NCBI Taxonomy" id="1138190"/>
    <lineage>
        <taxon>Bacteria</taxon>
        <taxon>Pseudomonadati</taxon>
        <taxon>Pseudomonadota</taxon>
        <taxon>Alphaproteobacteria</taxon>
        <taxon>Hyphomicrobiales</taxon>
        <taxon>Rhizobiaceae</taxon>
        <taxon>Rhizobium/Agrobacterium group</taxon>
        <taxon>Rhizobium</taxon>
    </lineage>
</organism>
<comment type="caution">
    <text evidence="6">The sequence shown here is derived from an EMBL/GenBank/DDBJ whole genome shotgun (WGS) entry which is preliminary data.</text>
</comment>
<feature type="domain" description="ABC transporter" evidence="5">
    <location>
        <begin position="44"/>
        <end position="269"/>
    </location>
</feature>
<evidence type="ECO:0000256" key="1">
    <source>
        <dbReference type="ARBA" id="ARBA00005417"/>
    </source>
</evidence>
<keyword evidence="2" id="KW-0813">Transport</keyword>
<dbReference type="InterPro" id="IPR017911">
    <property type="entry name" value="MacB-like_ATP-bd"/>
</dbReference>
<keyword evidence="7" id="KW-1185">Reference proteome</keyword>
<dbReference type="PANTHER" id="PTHR42798">
    <property type="entry name" value="LIPOPROTEIN-RELEASING SYSTEM ATP-BINDING PROTEIN LOLD"/>
    <property type="match status" value="1"/>
</dbReference>
<keyword evidence="3" id="KW-0547">Nucleotide-binding</keyword>